<keyword evidence="3" id="KW-0732">Signal</keyword>
<accession>A0A5C6E917</accession>
<dbReference type="PANTHER" id="PTHR10030:SF37">
    <property type="entry name" value="ALPHA-L-FUCOSIDASE-RELATED"/>
    <property type="match status" value="1"/>
</dbReference>
<name>A0A5C6E917_9BACT</name>
<evidence type="ECO:0000313" key="7">
    <source>
        <dbReference type="EMBL" id="TWU44211.1"/>
    </source>
</evidence>
<keyword evidence="8" id="KW-1185">Reference proteome</keyword>
<dbReference type="SUPFAM" id="SSF51445">
    <property type="entry name" value="(Trans)glycosidases"/>
    <property type="match status" value="1"/>
</dbReference>
<dbReference type="OrthoDB" id="283404at2"/>
<dbReference type="GO" id="GO:0006004">
    <property type="term" value="P:fucose metabolic process"/>
    <property type="evidence" value="ECO:0007669"/>
    <property type="project" value="TreeGrafter"/>
</dbReference>
<evidence type="ECO:0000259" key="6">
    <source>
        <dbReference type="Pfam" id="PF01120"/>
    </source>
</evidence>
<evidence type="ECO:0000313" key="8">
    <source>
        <dbReference type="Proteomes" id="UP000315471"/>
    </source>
</evidence>
<dbReference type="GO" id="GO:0004560">
    <property type="term" value="F:alpha-L-fucosidase activity"/>
    <property type="evidence" value="ECO:0007669"/>
    <property type="project" value="InterPro"/>
</dbReference>
<organism evidence="7 8">
    <name type="scientific">Novipirellula aureliae</name>
    <dbReference type="NCBI Taxonomy" id="2527966"/>
    <lineage>
        <taxon>Bacteria</taxon>
        <taxon>Pseudomonadati</taxon>
        <taxon>Planctomycetota</taxon>
        <taxon>Planctomycetia</taxon>
        <taxon>Pirellulales</taxon>
        <taxon>Pirellulaceae</taxon>
        <taxon>Novipirellula</taxon>
    </lineage>
</organism>
<keyword evidence="5" id="KW-0326">Glycosidase</keyword>
<gene>
    <name evidence="7" type="ORF">Q31b_17470</name>
</gene>
<comment type="caution">
    <text evidence="7">The sequence shown here is derived from an EMBL/GenBank/DDBJ whole genome shotgun (WGS) entry which is preliminary data.</text>
</comment>
<dbReference type="GO" id="GO:0005764">
    <property type="term" value="C:lysosome"/>
    <property type="evidence" value="ECO:0007669"/>
    <property type="project" value="TreeGrafter"/>
</dbReference>
<evidence type="ECO:0000256" key="1">
    <source>
        <dbReference type="ARBA" id="ARBA00007951"/>
    </source>
</evidence>
<feature type="domain" description="Glycoside hydrolase family 29 N-terminal" evidence="6">
    <location>
        <begin position="237"/>
        <end position="491"/>
    </location>
</feature>
<reference evidence="7 8" key="1">
    <citation type="submission" date="2019-02" db="EMBL/GenBank/DDBJ databases">
        <title>Deep-cultivation of Planctomycetes and their phenomic and genomic characterization uncovers novel biology.</title>
        <authorList>
            <person name="Wiegand S."/>
            <person name="Jogler M."/>
            <person name="Boedeker C."/>
            <person name="Pinto D."/>
            <person name="Vollmers J."/>
            <person name="Rivas-Marin E."/>
            <person name="Kohn T."/>
            <person name="Peeters S.H."/>
            <person name="Heuer A."/>
            <person name="Rast P."/>
            <person name="Oberbeckmann S."/>
            <person name="Bunk B."/>
            <person name="Jeske O."/>
            <person name="Meyerdierks A."/>
            <person name="Storesund J.E."/>
            <person name="Kallscheuer N."/>
            <person name="Luecker S."/>
            <person name="Lage O.M."/>
            <person name="Pohl T."/>
            <person name="Merkel B.J."/>
            <person name="Hornburger P."/>
            <person name="Mueller R.-W."/>
            <person name="Bruemmer F."/>
            <person name="Labrenz M."/>
            <person name="Spormann A.M."/>
            <person name="Op Den Camp H."/>
            <person name="Overmann J."/>
            <person name="Amann R."/>
            <person name="Jetten M.S.M."/>
            <person name="Mascher T."/>
            <person name="Medema M.H."/>
            <person name="Devos D.P."/>
            <person name="Kaster A.-K."/>
            <person name="Ovreas L."/>
            <person name="Rohde M."/>
            <person name="Galperin M.Y."/>
            <person name="Jogler C."/>
        </authorList>
    </citation>
    <scope>NUCLEOTIDE SEQUENCE [LARGE SCALE GENOMIC DNA]</scope>
    <source>
        <strain evidence="7 8">Q31b</strain>
    </source>
</reference>
<keyword evidence="4" id="KW-0378">Hydrolase</keyword>
<dbReference type="InterPro" id="IPR000933">
    <property type="entry name" value="Glyco_hydro_29"/>
</dbReference>
<evidence type="ECO:0000256" key="3">
    <source>
        <dbReference type="ARBA" id="ARBA00022729"/>
    </source>
</evidence>
<dbReference type="Pfam" id="PF01120">
    <property type="entry name" value="Alpha_L_fucos"/>
    <property type="match status" value="1"/>
</dbReference>
<dbReference type="PANTHER" id="PTHR10030">
    <property type="entry name" value="ALPHA-L-FUCOSIDASE"/>
    <property type="match status" value="1"/>
</dbReference>
<sequence length="496" mass="55594">MVCESLFKRWQSTCVCILLGAGVFCSVPYVGLSRVQSAEVQFSSPLSVYLHNNKVAETESDVELVIERGITKWTGNAALTWDVEIPETDEYELYLIASVSEIGDGTTLFVKTATDTYPFSVNQTSGPFPGGENFAVQQPLNFERVKLDGVIALEAGKQKITLSTSEVEKEGVVIDFRTLELLPVSKKATILSDEARAKSARASFDWMNKAGYGLMFHWTSQCVQQEGPRKTFEEAVNDFDVQKWADMVEETGAGYVYVTIGHAESYCPAPLESWERIHPGQTTQRDLIEEMANALNEKGIRFLCYINGPLGFKFPRYGQATPEQKEAFVANVHDILTEMGNRYGDKIAGYWFDTMIAIFKEYPQTPFEDLFNAAKTGNKDRLICLNAWIWPDVSPWQDYWPGEVQEPIAVPVNGFMKNGPSPNLPFQVLLTMEKHSWMARKSGIPDPKFTSEQLSSYIKDCMENGGAVTINMAIFQDGTVGEKALQVMREVKESIR</sequence>
<dbReference type="Proteomes" id="UP000315471">
    <property type="component" value="Unassembled WGS sequence"/>
</dbReference>
<dbReference type="InterPro" id="IPR057739">
    <property type="entry name" value="Glyco_hydro_29_N"/>
</dbReference>
<evidence type="ECO:0000256" key="4">
    <source>
        <dbReference type="ARBA" id="ARBA00022801"/>
    </source>
</evidence>
<protein>
    <recommendedName>
        <fullName evidence="2">alpha-L-fucosidase</fullName>
        <ecNumber evidence="2">3.2.1.51</ecNumber>
    </recommendedName>
</protein>
<dbReference type="InterPro" id="IPR017853">
    <property type="entry name" value="GH"/>
</dbReference>
<comment type="similarity">
    <text evidence="1">Belongs to the glycosyl hydrolase 29 family.</text>
</comment>
<dbReference type="EMBL" id="SJPY01000002">
    <property type="protein sequence ID" value="TWU44211.1"/>
    <property type="molecule type" value="Genomic_DNA"/>
</dbReference>
<dbReference type="AlphaFoldDB" id="A0A5C6E917"/>
<evidence type="ECO:0000256" key="5">
    <source>
        <dbReference type="ARBA" id="ARBA00023295"/>
    </source>
</evidence>
<evidence type="ECO:0000256" key="2">
    <source>
        <dbReference type="ARBA" id="ARBA00012662"/>
    </source>
</evidence>
<dbReference type="RefSeq" id="WP_146599212.1">
    <property type="nucleotide sequence ID" value="NZ_SJPY01000002.1"/>
</dbReference>
<dbReference type="Gene3D" id="3.20.20.80">
    <property type="entry name" value="Glycosidases"/>
    <property type="match status" value="1"/>
</dbReference>
<proteinExistence type="inferred from homology"/>
<dbReference type="GO" id="GO:0016139">
    <property type="term" value="P:glycoside catabolic process"/>
    <property type="evidence" value="ECO:0007669"/>
    <property type="project" value="TreeGrafter"/>
</dbReference>
<dbReference type="EC" id="3.2.1.51" evidence="2"/>